<evidence type="ECO:0000313" key="3">
    <source>
        <dbReference type="Proteomes" id="UP000215914"/>
    </source>
</evidence>
<accession>A0A251VLJ4</accession>
<evidence type="ECO:0000313" key="2">
    <source>
        <dbReference type="EMBL" id="OTG36465.1"/>
    </source>
</evidence>
<dbReference type="PANTHER" id="PTHR31509">
    <property type="entry name" value="BPS1-LIKE PROTEIN"/>
    <property type="match status" value="1"/>
</dbReference>
<dbReference type="EMBL" id="CM007890">
    <property type="protein sequence ID" value="OTG36465.1"/>
    <property type="molecule type" value="Genomic_DNA"/>
</dbReference>
<dbReference type="OMA" id="WELASME"/>
<reference evidence="1 3" key="1">
    <citation type="journal article" date="2017" name="Nature">
        <title>The sunflower genome provides insights into oil metabolism, flowering and Asterid evolution.</title>
        <authorList>
            <person name="Badouin H."/>
            <person name="Gouzy J."/>
            <person name="Grassa C.J."/>
            <person name="Murat F."/>
            <person name="Staton S.E."/>
            <person name="Cottret L."/>
            <person name="Lelandais-Briere C."/>
            <person name="Owens G.L."/>
            <person name="Carrere S."/>
            <person name="Mayjonade B."/>
            <person name="Legrand L."/>
            <person name="Gill N."/>
            <person name="Kane N.C."/>
            <person name="Bowers J.E."/>
            <person name="Hubner S."/>
            <person name="Bellec A."/>
            <person name="Berard A."/>
            <person name="Berges H."/>
            <person name="Blanchet N."/>
            <person name="Boniface M.C."/>
            <person name="Brunel D."/>
            <person name="Catrice O."/>
            <person name="Chaidir N."/>
            <person name="Claudel C."/>
            <person name="Donnadieu C."/>
            <person name="Faraut T."/>
            <person name="Fievet G."/>
            <person name="Helmstetter N."/>
            <person name="King M."/>
            <person name="Knapp S.J."/>
            <person name="Lai Z."/>
            <person name="Le Paslier M.C."/>
            <person name="Lippi Y."/>
            <person name="Lorenzon L."/>
            <person name="Mandel J.R."/>
            <person name="Marage G."/>
            <person name="Marchand G."/>
            <person name="Marquand E."/>
            <person name="Bret-Mestries E."/>
            <person name="Morien E."/>
            <person name="Nambeesan S."/>
            <person name="Nguyen T."/>
            <person name="Pegot-Espagnet P."/>
            <person name="Pouilly N."/>
            <person name="Raftis F."/>
            <person name="Sallet E."/>
            <person name="Schiex T."/>
            <person name="Thomas J."/>
            <person name="Vandecasteele C."/>
            <person name="Vares D."/>
            <person name="Vear F."/>
            <person name="Vautrin S."/>
            <person name="Crespi M."/>
            <person name="Mangin B."/>
            <person name="Burke J.M."/>
            <person name="Salse J."/>
            <person name="Munos S."/>
            <person name="Vincourt P."/>
            <person name="Rieseberg L.H."/>
            <person name="Langlade N.B."/>
        </authorList>
    </citation>
    <scope>NUCLEOTIDE SEQUENCE [LARGE SCALE GENOMIC DNA]</scope>
    <source>
        <strain evidence="3">cv. SF193</strain>
        <tissue evidence="1">Leaves</tissue>
    </source>
</reference>
<reference evidence="1" key="3">
    <citation type="submission" date="2020-06" db="EMBL/GenBank/DDBJ databases">
        <title>Helianthus annuus Genome sequencing and assembly Release 2.</title>
        <authorList>
            <person name="Gouzy J."/>
            <person name="Langlade N."/>
            <person name="Munos S."/>
        </authorList>
    </citation>
    <scope>NUCLEOTIDE SEQUENCE</scope>
    <source>
        <tissue evidence="1">Leaves</tissue>
    </source>
</reference>
<dbReference type="AlphaFoldDB" id="A0A251VLJ4"/>
<keyword evidence="3" id="KW-1185">Reference proteome</keyword>
<dbReference type="EMBL" id="MNCJ02000316">
    <property type="protein sequence ID" value="KAF5822331.1"/>
    <property type="molecule type" value="Genomic_DNA"/>
</dbReference>
<reference evidence="2" key="2">
    <citation type="submission" date="2017-02" db="EMBL/GenBank/DDBJ databases">
        <title>Sunflower complete genome.</title>
        <authorList>
            <person name="Langlade N."/>
            <person name="Munos S."/>
        </authorList>
    </citation>
    <scope>NUCLEOTIDE SEQUENCE [LARGE SCALE GENOMIC DNA]</scope>
    <source>
        <tissue evidence="2">Leaves</tissue>
    </source>
</reference>
<name>A0A251VLJ4_HELAN</name>
<dbReference type="OrthoDB" id="985898at2759"/>
<dbReference type="STRING" id="4232.A0A251VLJ4"/>
<sequence length="306" mass="34802">MILQLSRLGFSHHHHHHHHPGRHRNMSQAGLTSLQAFRSLVSENLNRALESLKLGSEFLSLTWIHQCFQMVPMINNAFAKLMVEIDYPVTSWEDCSIDEYLDYTINLLDLMNYISSSIARVNQARVSLTHALSLMERSPALAIERMNEIKTHDHSIMEFKDTRCDVDRKRNENACIFHEAMIVLKSTGFWVCGVVLSGLKSEVDPTMKIMVNSVLVDPSLMALDSVFRKKYMEEGGIVKEVEGVNESVRMIISSGIHDCDGGMELKRRLEVVGNGLKSLKEEEECLFASVMAARNEVVETLRRNNK</sequence>
<evidence type="ECO:0000313" key="1">
    <source>
        <dbReference type="EMBL" id="KAF5822331.1"/>
    </source>
</evidence>
<protein>
    <submittedName>
        <fullName evidence="2">Uncharacterized protein</fullName>
    </submittedName>
</protein>
<dbReference type="Gramene" id="mRNA:HanXRQr2_Chr01g0025181">
    <property type="protein sequence ID" value="CDS:HanXRQr2_Chr01g0025181.1"/>
    <property type="gene ID" value="HanXRQr2_Chr01g0025181"/>
</dbReference>
<gene>
    <name evidence="2" type="ORF">HannXRQ_Chr01g0007891</name>
    <name evidence="1" type="ORF">HanXRQr2_Chr01g0025181</name>
</gene>
<proteinExistence type="predicted"/>
<organism evidence="2 3">
    <name type="scientific">Helianthus annuus</name>
    <name type="common">Common sunflower</name>
    <dbReference type="NCBI Taxonomy" id="4232"/>
    <lineage>
        <taxon>Eukaryota</taxon>
        <taxon>Viridiplantae</taxon>
        <taxon>Streptophyta</taxon>
        <taxon>Embryophyta</taxon>
        <taxon>Tracheophyta</taxon>
        <taxon>Spermatophyta</taxon>
        <taxon>Magnoliopsida</taxon>
        <taxon>eudicotyledons</taxon>
        <taxon>Gunneridae</taxon>
        <taxon>Pentapetalae</taxon>
        <taxon>asterids</taxon>
        <taxon>campanulids</taxon>
        <taxon>Asterales</taxon>
        <taxon>Asteraceae</taxon>
        <taxon>Asteroideae</taxon>
        <taxon>Heliantheae alliance</taxon>
        <taxon>Heliantheae</taxon>
        <taxon>Helianthus</taxon>
    </lineage>
</organism>
<dbReference type="InParanoid" id="A0A251VLJ4"/>
<dbReference type="Proteomes" id="UP000215914">
    <property type="component" value="Chromosome 1"/>
</dbReference>